<gene>
    <name evidence="1" type="ORF">HHI36_017790</name>
</gene>
<reference evidence="1 2" key="1">
    <citation type="journal article" date="2021" name="BMC Biol.">
        <title>Horizontally acquired antibacterial genes associated with adaptive radiation of ladybird beetles.</title>
        <authorList>
            <person name="Li H.S."/>
            <person name="Tang X.F."/>
            <person name="Huang Y.H."/>
            <person name="Xu Z.Y."/>
            <person name="Chen M.L."/>
            <person name="Du X.Y."/>
            <person name="Qiu B.Y."/>
            <person name="Chen P.T."/>
            <person name="Zhang W."/>
            <person name="Slipinski A."/>
            <person name="Escalona H.E."/>
            <person name="Waterhouse R.M."/>
            <person name="Zwick A."/>
            <person name="Pang H."/>
        </authorList>
    </citation>
    <scope>NUCLEOTIDE SEQUENCE [LARGE SCALE GENOMIC DNA]</scope>
    <source>
        <strain evidence="1">SYSU2018</strain>
    </source>
</reference>
<comment type="caution">
    <text evidence="1">The sequence shown here is derived from an EMBL/GenBank/DDBJ whole genome shotgun (WGS) entry which is preliminary data.</text>
</comment>
<dbReference type="Proteomes" id="UP001516400">
    <property type="component" value="Unassembled WGS sequence"/>
</dbReference>
<keyword evidence="2" id="KW-1185">Reference proteome</keyword>
<dbReference type="AlphaFoldDB" id="A0ABD2NNY3"/>
<accession>A0ABD2NNY3</accession>
<evidence type="ECO:0000313" key="2">
    <source>
        <dbReference type="Proteomes" id="UP001516400"/>
    </source>
</evidence>
<name>A0ABD2NNY3_9CUCU</name>
<protein>
    <submittedName>
        <fullName evidence="1">Uncharacterized protein</fullName>
    </submittedName>
</protein>
<evidence type="ECO:0000313" key="1">
    <source>
        <dbReference type="EMBL" id="KAL3280300.1"/>
    </source>
</evidence>
<dbReference type="EMBL" id="JABFTP020000124">
    <property type="protein sequence ID" value="KAL3280300.1"/>
    <property type="molecule type" value="Genomic_DNA"/>
</dbReference>
<sequence>MWCKSKLTQTNRTMKNIPFPNQRNKDLNLIHHSKAVMESAKNHESMNHKVSRRSFLEMTKRRLFSDEESIPKLNKISVVSDILMKPKKDSDAIEENKCV</sequence>
<organism evidence="1 2">
    <name type="scientific">Cryptolaemus montrouzieri</name>
    <dbReference type="NCBI Taxonomy" id="559131"/>
    <lineage>
        <taxon>Eukaryota</taxon>
        <taxon>Metazoa</taxon>
        <taxon>Ecdysozoa</taxon>
        <taxon>Arthropoda</taxon>
        <taxon>Hexapoda</taxon>
        <taxon>Insecta</taxon>
        <taxon>Pterygota</taxon>
        <taxon>Neoptera</taxon>
        <taxon>Endopterygota</taxon>
        <taxon>Coleoptera</taxon>
        <taxon>Polyphaga</taxon>
        <taxon>Cucujiformia</taxon>
        <taxon>Coccinelloidea</taxon>
        <taxon>Coccinellidae</taxon>
        <taxon>Scymninae</taxon>
        <taxon>Scymnini</taxon>
        <taxon>Cryptolaemus</taxon>
    </lineage>
</organism>
<proteinExistence type="predicted"/>